<gene>
    <name evidence="2" type="ORF">H2O64_22280</name>
</gene>
<reference evidence="2 3" key="1">
    <citation type="submission" date="2020-07" db="EMBL/GenBank/DDBJ databases">
        <title>Description of Kordia aestuariivivens sp. nov., isolated from a tidal flat.</title>
        <authorList>
            <person name="Park S."/>
            <person name="Yoon J.-H."/>
        </authorList>
    </citation>
    <scope>NUCLEOTIDE SEQUENCE [LARGE SCALE GENOMIC DNA]</scope>
    <source>
        <strain evidence="2 3">YSTF-M3</strain>
    </source>
</reference>
<dbReference type="Pfam" id="PF12680">
    <property type="entry name" value="SnoaL_2"/>
    <property type="match status" value="1"/>
</dbReference>
<protein>
    <submittedName>
        <fullName evidence="2">Nuclear transport factor 2 family protein</fullName>
    </submittedName>
</protein>
<keyword evidence="3" id="KW-1185">Reference proteome</keyword>
<accession>A0ABR7QGI9</accession>
<comment type="caution">
    <text evidence="2">The sequence shown here is derived from an EMBL/GenBank/DDBJ whole genome shotgun (WGS) entry which is preliminary data.</text>
</comment>
<sequence>MNKEHPNISILKRFNPANPSTVSEVLAKDFIWHYINPELPEFEGDYIGLSGLMDFFQKLAGRTSGSFKVNTISATPIGDEIVIAHVKDTMLLDGKPMEIDAIVVWCIMEGEIKEAWDIPIVRTAKMIKPLKEKQ</sequence>
<feature type="domain" description="SnoaL-like" evidence="1">
    <location>
        <begin position="12"/>
        <end position="114"/>
    </location>
</feature>
<proteinExistence type="predicted"/>
<dbReference type="Gene3D" id="3.10.450.50">
    <property type="match status" value="1"/>
</dbReference>
<evidence type="ECO:0000313" key="3">
    <source>
        <dbReference type="Proteomes" id="UP000619238"/>
    </source>
</evidence>
<dbReference type="InterPro" id="IPR037401">
    <property type="entry name" value="SnoaL-like"/>
</dbReference>
<dbReference type="RefSeq" id="WP_187564457.1">
    <property type="nucleotide sequence ID" value="NZ_JACGWS010000020.1"/>
</dbReference>
<evidence type="ECO:0000313" key="2">
    <source>
        <dbReference type="EMBL" id="MBC8757414.1"/>
    </source>
</evidence>
<dbReference type="InterPro" id="IPR032710">
    <property type="entry name" value="NTF2-like_dom_sf"/>
</dbReference>
<organism evidence="2 3">
    <name type="scientific">Kordia aestuariivivens</name>
    <dbReference type="NCBI Taxonomy" id="2759037"/>
    <lineage>
        <taxon>Bacteria</taxon>
        <taxon>Pseudomonadati</taxon>
        <taxon>Bacteroidota</taxon>
        <taxon>Flavobacteriia</taxon>
        <taxon>Flavobacteriales</taxon>
        <taxon>Flavobacteriaceae</taxon>
        <taxon>Kordia</taxon>
    </lineage>
</organism>
<dbReference type="Proteomes" id="UP000619238">
    <property type="component" value="Unassembled WGS sequence"/>
</dbReference>
<name>A0ABR7QGI9_9FLAO</name>
<dbReference type="SUPFAM" id="SSF54427">
    <property type="entry name" value="NTF2-like"/>
    <property type="match status" value="1"/>
</dbReference>
<dbReference type="EMBL" id="JACGWS010000020">
    <property type="protein sequence ID" value="MBC8757414.1"/>
    <property type="molecule type" value="Genomic_DNA"/>
</dbReference>
<evidence type="ECO:0000259" key="1">
    <source>
        <dbReference type="Pfam" id="PF12680"/>
    </source>
</evidence>